<dbReference type="Proteomes" id="UP000265816">
    <property type="component" value="Unassembled WGS sequence"/>
</dbReference>
<evidence type="ECO:0000256" key="11">
    <source>
        <dbReference type="ARBA" id="ARBA00023098"/>
    </source>
</evidence>
<feature type="binding site" evidence="17">
    <location>
        <begin position="100"/>
        <end position="101"/>
    </location>
    <ligand>
        <name>ATP</name>
        <dbReference type="ChEBI" id="CHEBI:30616"/>
    </ligand>
</feature>
<feature type="binding site" evidence="17">
    <location>
        <position position="82"/>
    </location>
    <ligand>
        <name>ATP</name>
        <dbReference type="ChEBI" id="CHEBI:30616"/>
    </ligand>
</feature>
<evidence type="ECO:0000256" key="2">
    <source>
        <dbReference type="ARBA" id="ARBA00005967"/>
    </source>
</evidence>
<feature type="binding site" evidence="18">
    <location>
        <position position="34"/>
    </location>
    <ligand>
        <name>a divalent metal cation</name>
        <dbReference type="ChEBI" id="CHEBI:60240"/>
    </ligand>
</feature>
<evidence type="ECO:0000256" key="15">
    <source>
        <dbReference type="PIRSR" id="PIRSR600829-1"/>
    </source>
</evidence>
<keyword evidence="18" id="KW-0460">Magnesium</keyword>
<organism evidence="20 21">
    <name type="scientific">Mesobacillus zeae</name>
    <dbReference type="NCBI Taxonomy" id="1917180"/>
    <lineage>
        <taxon>Bacteria</taxon>
        <taxon>Bacillati</taxon>
        <taxon>Bacillota</taxon>
        <taxon>Bacilli</taxon>
        <taxon>Bacillales</taxon>
        <taxon>Bacillaceae</taxon>
        <taxon>Mesobacillus</taxon>
    </lineage>
</organism>
<dbReference type="GO" id="GO:0005886">
    <property type="term" value="C:plasma membrane"/>
    <property type="evidence" value="ECO:0007669"/>
    <property type="project" value="UniProtKB-SubCell"/>
</dbReference>
<dbReference type="GO" id="GO:0016301">
    <property type="term" value="F:kinase activity"/>
    <property type="evidence" value="ECO:0007669"/>
    <property type="project" value="UniProtKB-KW"/>
</dbReference>
<feature type="binding site" evidence="16">
    <location>
        <position position="75"/>
    </location>
    <ligand>
        <name>substrate</name>
    </ligand>
</feature>
<accession>A0A398B4Q8</accession>
<dbReference type="InterPro" id="IPR033717">
    <property type="entry name" value="UDPK"/>
</dbReference>
<comment type="subcellular location">
    <subcellularLocation>
        <location evidence="1">Cell membrane</location>
        <topology evidence="1">Multi-pass membrane protein</topology>
    </subcellularLocation>
</comment>
<feature type="active site" description="Proton acceptor" evidence="15">
    <location>
        <position position="75"/>
    </location>
</feature>
<evidence type="ECO:0000256" key="13">
    <source>
        <dbReference type="ARBA" id="ARBA00023209"/>
    </source>
</evidence>
<keyword evidence="13" id="KW-0594">Phospholipid biosynthesis</keyword>
<dbReference type="AlphaFoldDB" id="A0A398B4Q8"/>
<evidence type="ECO:0000256" key="17">
    <source>
        <dbReference type="PIRSR" id="PIRSR600829-3"/>
    </source>
</evidence>
<evidence type="ECO:0000256" key="16">
    <source>
        <dbReference type="PIRSR" id="PIRSR600829-2"/>
    </source>
</evidence>
<sequence length="132" mass="14561">MNMDSRGDQEEKSHSLHVTFGFALSGIVSAVRNERNMKIHLFISVMVVVLGAVLTLTRLEWLFILLAIGGMLAAEMMNTAVERTVDLCTKEIHPLAKQAKDIAAGAVLIYAIMCVMIGLIIFIPKISRLIHL</sequence>
<keyword evidence="21" id="KW-1185">Reference proteome</keyword>
<keyword evidence="12 19" id="KW-0472">Membrane</keyword>
<dbReference type="GO" id="GO:0046872">
    <property type="term" value="F:metal ion binding"/>
    <property type="evidence" value="ECO:0007669"/>
    <property type="project" value="UniProtKB-KW"/>
</dbReference>
<dbReference type="CDD" id="cd14265">
    <property type="entry name" value="UDPK_IM_like"/>
    <property type="match status" value="1"/>
</dbReference>
<evidence type="ECO:0000256" key="7">
    <source>
        <dbReference type="ARBA" id="ARBA00022741"/>
    </source>
</evidence>
<evidence type="ECO:0000256" key="14">
    <source>
        <dbReference type="ARBA" id="ARBA00023264"/>
    </source>
</evidence>
<evidence type="ECO:0000313" key="20">
    <source>
        <dbReference type="EMBL" id="RID83808.1"/>
    </source>
</evidence>
<dbReference type="Pfam" id="PF01219">
    <property type="entry name" value="DAGK_prokar"/>
    <property type="match status" value="1"/>
</dbReference>
<dbReference type="OrthoDB" id="9789934at2"/>
<dbReference type="RefSeq" id="WP_119113583.1">
    <property type="nucleotide sequence ID" value="NZ_CBCSEO010000005.1"/>
</dbReference>
<feature type="binding site" evidence="17">
    <location>
        <position position="34"/>
    </location>
    <ligand>
        <name>ATP</name>
        <dbReference type="ChEBI" id="CHEBI:30616"/>
    </ligand>
</feature>
<comment type="cofactor">
    <cofactor evidence="18">
        <name>Mg(2+)</name>
        <dbReference type="ChEBI" id="CHEBI:18420"/>
    </cofactor>
    <text evidence="18">Mn(2+), Zn(2+), Cd(2+) and Co(2+) support activity to lesser extents.</text>
</comment>
<keyword evidence="18" id="KW-0479">Metal-binding</keyword>
<evidence type="ECO:0000256" key="3">
    <source>
        <dbReference type="ARBA" id="ARBA00022475"/>
    </source>
</evidence>
<dbReference type="PROSITE" id="PS01069">
    <property type="entry name" value="DAGK_PROKAR"/>
    <property type="match status" value="1"/>
</dbReference>
<evidence type="ECO:0000256" key="8">
    <source>
        <dbReference type="ARBA" id="ARBA00022777"/>
    </source>
</evidence>
<feature type="binding site" evidence="17">
    <location>
        <begin position="91"/>
        <end position="93"/>
    </location>
    <ligand>
        <name>ATP</name>
        <dbReference type="ChEBI" id="CHEBI:30616"/>
    </ligand>
</feature>
<dbReference type="PANTHER" id="PTHR34299:SF1">
    <property type="entry name" value="DIACYLGLYCEROL KINASE"/>
    <property type="match status" value="1"/>
</dbReference>
<evidence type="ECO:0000256" key="18">
    <source>
        <dbReference type="PIRSR" id="PIRSR600829-4"/>
    </source>
</evidence>
<evidence type="ECO:0000256" key="4">
    <source>
        <dbReference type="ARBA" id="ARBA00022516"/>
    </source>
</evidence>
<feature type="binding site" evidence="18">
    <location>
        <position position="82"/>
    </location>
    <ligand>
        <name>a divalent metal cation</name>
        <dbReference type="ChEBI" id="CHEBI:60240"/>
    </ligand>
</feature>
<evidence type="ECO:0000256" key="12">
    <source>
        <dbReference type="ARBA" id="ARBA00023136"/>
    </source>
</evidence>
<comment type="similarity">
    <text evidence="2">Belongs to the bacterial diacylglycerol kinase family.</text>
</comment>
<evidence type="ECO:0000313" key="21">
    <source>
        <dbReference type="Proteomes" id="UP000265816"/>
    </source>
</evidence>
<keyword evidence="10 19" id="KW-1133">Transmembrane helix</keyword>
<evidence type="ECO:0000256" key="9">
    <source>
        <dbReference type="ARBA" id="ARBA00022840"/>
    </source>
</evidence>
<keyword evidence="4" id="KW-0444">Lipid biosynthesis</keyword>
<dbReference type="EMBL" id="QWVT01000024">
    <property type="protein sequence ID" value="RID83808.1"/>
    <property type="molecule type" value="Genomic_DNA"/>
</dbReference>
<feature type="transmembrane region" description="Helical" evidence="19">
    <location>
        <begin position="15"/>
        <end position="32"/>
    </location>
</feature>
<keyword evidence="6 19" id="KW-0812">Transmembrane</keyword>
<feature type="transmembrane region" description="Helical" evidence="19">
    <location>
        <begin position="39"/>
        <end position="56"/>
    </location>
</feature>
<evidence type="ECO:0000256" key="19">
    <source>
        <dbReference type="SAM" id="Phobius"/>
    </source>
</evidence>
<reference evidence="20 21" key="1">
    <citation type="submission" date="2018-08" db="EMBL/GenBank/DDBJ databases">
        <title>Bacillus jemisoniae sp. nov., Bacillus chryseoplanitiae sp. nov., Bacillus resnikiae sp. nov., and Bacillus frankliniae sp. nov., isolated from Viking spacecraft and associated surfaces.</title>
        <authorList>
            <person name="Seuylemezian A."/>
            <person name="Vaishampayan P."/>
        </authorList>
    </citation>
    <scope>NUCLEOTIDE SEQUENCE [LARGE SCALE GENOMIC DNA]</scope>
    <source>
        <strain evidence="20 21">JJ-247</strain>
    </source>
</reference>
<dbReference type="PANTHER" id="PTHR34299">
    <property type="entry name" value="DIACYLGLYCEROL KINASE"/>
    <property type="match status" value="1"/>
</dbReference>
<keyword evidence="11" id="KW-0443">Lipid metabolism</keyword>
<dbReference type="Gene3D" id="1.10.287.3610">
    <property type="match status" value="1"/>
</dbReference>
<evidence type="ECO:0000256" key="1">
    <source>
        <dbReference type="ARBA" id="ARBA00004651"/>
    </source>
</evidence>
<feature type="transmembrane region" description="Helical" evidence="19">
    <location>
        <begin position="62"/>
        <end position="81"/>
    </location>
</feature>
<keyword evidence="5" id="KW-0808">Transferase</keyword>
<evidence type="ECO:0000256" key="10">
    <source>
        <dbReference type="ARBA" id="ARBA00022989"/>
    </source>
</evidence>
<evidence type="ECO:0000256" key="5">
    <source>
        <dbReference type="ARBA" id="ARBA00022679"/>
    </source>
</evidence>
<protein>
    <submittedName>
        <fullName evidence="20">Diacylglycerol kinase family protein</fullName>
    </submittedName>
</protein>
<gene>
    <name evidence="20" type="ORF">D1970_14460</name>
</gene>
<keyword evidence="3" id="KW-1003">Cell membrane</keyword>
<proteinExistence type="inferred from homology"/>
<keyword evidence="8 20" id="KW-0418">Kinase</keyword>
<dbReference type="GO" id="GO:0005524">
    <property type="term" value="F:ATP binding"/>
    <property type="evidence" value="ECO:0007669"/>
    <property type="project" value="UniProtKB-KW"/>
</dbReference>
<keyword evidence="7 17" id="KW-0547">Nucleotide-binding</keyword>
<keyword evidence="9 17" id="KW-0067">ATP-binding</keyword>
<keyword evidence="14" id="KW-1208">Phospholipid metabolism</keyword>
<evidence type="ECO:0000256" key="6">
    <source>
        <dbReference type="ARBA" id="ARBA00022692"/>
    </source>
</evidence>
<comment type="caution">
    <text evidence="20">The sequence shown here is derived from an EMBL/GenBank/DDBJ whole genome shotgun (WGS) entry which is preliminary data.</text>
</comment>
<dbReference type="GO" id="GO:0008654">
    <property type="term" value="P:phospholipid biosynthetic process"/>
    <property type="evidence" value="ECO:0007669"/>
    <property type="project" value="UniProtKB-KW"/>
</dbReference>
<feature type="transmembrane region" description="Helical" evidence="19">
    <location>
        <begin position="102"/>
        <end position="123"/>
    </location>
</feature>
<name>A0A398B4Q8_9BACI</name>
<dbReference type="InterPro" id="IPR000829">
    <property type="entry name" value="DAGK"/>
</dbReference>
<dbReference type="InterPro" id="IPR036945">
    <property type="entry name" value="DAGK_sf"/>
</dbReference>